<dbReference type="Proteomes" id="UP000029839">
    <property type="component" value="Unassembled WGS sequence"/>
</dbReference>
<dbReference type="EMBL" id="AXCY01000019">
    <property type="protein sequence ID" value="KGM11530.1"/>
    <property type="molecule type" value="Genomic_DNA"/>
</dbReference>
<organism evidence="2 3">
    <name type="scientific">Cellulomonas carbonis T26</name>
    <dbReference type="NCBI Taxonomy" id="947969"/>
    <lineage>
        <taxon>Bacteria</taxon>
        <taxon>Bacillati</taxon>
        <taxon>Actinomycetota</taxon>
        <taxon>Actinomycetes</taxon>
        <taxon>Micrococcales</taxon>
        <taxon>Cellulomonadaceae</taxon>
        <taxon>Cellulomonas</taxon>
    </lineage>
</organism>
<dbReference type="InterPro" id="IPR025159">
    <property type="entry name" value="AbiEi_N"/>
</dbReference>
<protein>
    <recommendedName>
        <fullName evidence="1">AbiEi antitoxin N-terminal domain-containing protein</fullName>
    </recommendedName>
</protein>
<evidence type="ECO:0000259" key="1">
    <source>
        <dbReference type="Pfam" id="PF13338"/>
    </source>
</evidence>
<evidence type="ECO:0000313" key="2">
    <source>
        <dbReference type="EMBL" id="KGM11530.1"/>
    </source>
</evidence>
<accession>A0A0A0BU76</accession>
<gene>
    <name evidence="2" type="ORF">N868_17220</name>
</gene>
<keyword evidence="3" id="KW-1185">Reference proteome</keyword>
<reference evidence="2 3" key="1">
    <citation type="submission" date="2013-08" db="EMBL/GenBank/DDBJ databases">
        <title>Genome sequencing of Cellulomonas carbonis T26.</title>
        <authorList>
            <person name="Chen F."/>
            <person name="Li Y."/>
            <person name="Wang G."/>
        </authorList>
    </citation>
    <scope>NUCLEOTIDE SEQUENCE [LARGE SCALE GENOMIC DNA]</scope>
    <source>
        <strain evidence="2 3">T26</strain>
    </source>
</reference>
<reference evidence="2 3" key="2">
    <citation type="journal article" date="2015" name="Stand. Genomic Sci.">
        <title>Draft genome sequence of Cellulomonas carbonis T26(T) and comparative analysis of six Cellulomonas genomes.</title>
        <authorList>
            <person name="Zhuang W."/>
            <person name="Zhang S."/>
            <person name="Xia X."/>
            <person name="Wang G."/>
        </authorList>
    </citation>
    <scope>NUCLEOTIDE SEQUENCE [LARGE SCALE GENOMIC DNA]</scope>
    <source>
        <strain evidence="2 3">T26</strain>
    </source>
</reference>
<proteinExistence type="predicted"/>
<feature type="domain" description="AbiEi antitoxin N-terminal" evidence="1">
    <location>
        <begin position="4"/>
        <end position="50"/>
    </location>
</feature>
<sequence>MPSDLRRLADRQDAVLSARQILDAGMSRSRVQRLVEEGAWQRQHPGVYVVHSGPVEWRSRAHAALLHAGDGAALSHHSAAYVHELVLRPPASVEVVVPHQRRVVGSSELRIRRRRAIVAERRARLVVVDRAETVLDLLGAAPSEDRAAAVLCEALRRRVPPDHLLDALGRRARLRHRSLALDVLGTPTVEVESPLELRYRRDVERRHGLPRAVRQRWELLDGRWLRADAVYEGLGVRVELDGEVAHPGGRTDADVWRDNAVAVGGGGITLRYRWPHVVADPCGVARQVAEALAGRGWTRSPRLCGLACTATR</sequence>
<dbReference type="Pfam" id="PF13338">
    <property type="entry name" value="AbiEi_4"/>
    <property type="match status" value="1"/>
</dbReference>
<comment type="caution">
    <text evidence="2">The sequence shown here is derived from an EMBL/GenBank/DDBJ whole genome shotgun (WGS) entry which is preliminary data.</text>
</comment>
<evidence type="ECO:0000313" key="3">
    <source>
        <dbReference type="Proteomes" id="UP000029839"/>
    </source>
</evidence>
<dbReference type="AlphaFoldDB" id="A0A0A0BU76"/>
<name>A0A0A0BU76_9CELL</name>